<accession>A0A174KBZ0</accession>
<dbReference type="EMBL" id="CZAJ01000015">
    <property type="protein sequence ID" value="CUP06889.1"/>
    <property type="molecule type" value="Genomic_DNA"/>
</dbReference>
<reference evidence="1 2" key="1">
    <citation type="submission" date="2015-09" db="EMBL/GenBank/DDBJ databases">
        <authorList>
            <consortium name="Pathogen Informatics"/>
        </authorList>
    </citation>
    <scope>NUCLEOTIDE SEQUENCE [LARGE SCALE GENOMIC DNA]</scope>
    <source>
        <strain evidence="1 2">2789STDY5834884</strain>
    </source>
</reference>
<organism evidence="1 2">
    <name type="scientific">Agathobacter rectalis</name>
    <dbReference type="NCBI Taxonomy" id="39491"/>
    <lineage>
        <taxon>Bacteria</taxon>
        <taxon>Bacillati</taxon>
        <taxon>Bacillota</taxon>
        <taxon>Clostridia</taxon>
        <taxon>Lachnospirales</taxon>
        <taxon>Lachnospiraceae</taxon>
        <taxon>Agathobacter</taxon>
    </lineage>
</organism>
<dbReference type="RefSeq" id="WP_055273987.1">
    <property type="nucleotide sequence ID" value="NZ_CZAJ01000015.1"/>
</dbReference>
<dbReference type="Proteomes" id="UP000095602">
    <property type="component" value="Unassembled WGS sequence"/>
</dbReference>
<evidence type="ECO:0000313" key="1">
    <source>
        <dbReference type="EMBL" id="CUP06889.1"/>
    </source>
</evidence>
<gene>
    <name evidence="1" type="ORF">ERS852497_01784</name>
</gene>
<protein>
    <submittedName>
        <fullName evidence="1">Uncharacterized protein</fullName>
    </submittedName>
</protein>
<evidence type="ECO:0000313" key="2">
    <source>
        <dbReference type="Proteomes" id="UP000095602"/>
    </source>
</evidence>
<proteinExistence type="predicted"/>
<name>A0A174KBZ0_9FIRM</name>
<sequence length="176" mass="20810">MPRNPNRYGGGSRTNRNGLHFEQTTSLNEALRNAGFEIRDYYDVYFNGQLIGHSINKAEFSTVFLRANGINDRLINSKRWEPDEAFINESNRTVYIIEKKFQSKSGSVDEKLATFPFKIYEYQKLLDPIEYDIVYIYLLSSEWFDSPKYKDYYDYMNDLGCPYYFDRLPLEAIGIY</sequence>
<dbReference type="AlphaFoldDB" id="A0A174KBZ0"/>